<evidence type="ECO:0000313" key="2">
    <source>
        <dbReference type="EMBL" id="PJJ56882.1"/>
    </source>
</evidence>
<reference evidence="2 3" key="1">
    <citation type="submission" date="2017-11" db="EMBL/GenBank/DDBJ databases">
        <title>Genomic Encyclopedia of Archaeal and Bacterial Type Strains, Phase II (KMG-II): From Individual Species to Whole Genera.</title>
        <authorList>
            <person name="Goeker M."/>
        </authorList>
    </citation>
    <scope>NUCLEOTIDE SEQUENCE [LARGE SCALE GENOMIC DNA]</scope>
    <source>
        <strain evidence="2 3">DSM 27763</strain>
    </source>
</reference>
<gene>
    <name evidence="2" type="ORF">CLV56_1097</name>
</gene>
<dbReference type="AlphaFoldDB" id="A0A0B2BRK9"/>
<evidence type="ECO:0000256" key="1">
    <source>
        <dbReference type="SAM" id="MobiDB-lite"/>
    </source>
</evidence>
<feature type="region of interest" description="Disordered" evidence="1">
    <location>
        <begin position="21"/>
        <end position="51"/>
    </location>
</feature>
<dbReference type="EMBL" id="PGEZ01000001">
    <property type="protein sequence ID" value="PJJ56882.1"/>
    <property type="molecule type" value="Genomic_DNA"/>
</dbReference>
<dbReference type="Pfam" id="PF12840">
    <property type="entry name" value="HTH_20"/>
    <property type="match status" value="1"/>
</dbReference>
<comment type="caution">
    <text evidence="2">The sequence shown here is derived from an EMBL/GenBank/DDBJ whole genome shotgun (WGS) entry which is preliminary data.</text>
</comment>
<dbReference type="Gene3D" id="1.10.10.10">
    <property type="entry name" value="Winged helix-like DNA-binding domain superfamily/Winged helix DNA-binding domain"/>
    <property type="match status" value="1"/>
</dbReference>
<keyword evidence="3" id="KW-1185">Reference proteome</keyword>
<dbReference type="InterPro" id="IPR011991">
    <property type="entry name" value="ArsR-like_HTH"/>
</dbReference>
<dbReference type="CDD" id="cd00090">
    <property type="entry name" value="HTH_ARSR"/>
    <property type="match status" value="1"/>
</dbReference>
<accession>A0A0B2BRK9</accession>
<feature type="compositionally biased region" description="Low complexity" evidence="1">
    <location>
        <begin position="32"/>
        <end position="51"/>
    </location>
</feature>
<dbReference type="SUPFAM" id="SSF46785">
    <property type="entry name" value="Winged helix' DNA-binding domain"/>
    <property type="match status" value="1"/>
</dbReference>
<dbReference type="Proteomes" id="UP000230842">
    <property type="component" value="Unassembled WGS sequence"/>
</dbReference>
<evidence type="ECO:0000313" key="3">
    <source>
        <dbReference type="Proteomes" id="UP000230842"/>
    </source>
</evidence>
<dbReference type="OrthoDB" id="3730926at2"/>
<dbReference type="InterPro" id="IPR036390">
    <property type="entry name" value="WH_DNA-bd_sf"/>
</dbReference>
<dbReference type="RefSeq" id="WP_039342924.1">
    <property type="nucleotide sequence ID" value="NZ_PGEZ01000001.1"/>
</dbReference>
<protein>
    <submittedName>
        <fullName evidence="2">Helix-turn-helix protein</fullName>
    </submittedName>
</protein>
<organism evidence="2 3">
    <name type="scientific">Mumia flava</name>
    <dbReference type="NCBI Taxonomy" id="1348852"/>
    <lineage>
        <taxon>Bacteria</taxon>
        <taxon>Bacillati</taxon>
        <taxon>Actinomycetota</taxon>
        <taxon>Actinomycetes</taxon>
        <taxon>Propionibacteriales</taxon>
        <taxon>Nocardioidaceae</taxon>
        <taxon>Mumia</taxon>
    </lineage>
</organism>
<name>A0A0B2BRK9_9ACTN</name>
<dbReference type="InterPro" id="IPR036388">
    <property type="entry name" value="WH-like_DNA-bd_sf"/>
</dbReference>
<proteinExistence type="predicted"/>
<sequence length="188" mass="19924">MTDQDQDRIRRLEERVSALEARLEGAGPVSGADSPPRADPSADADTSPAVPDPETFWVLDGLARRFPADGAVVFAGRLDLPGSGHVMWQYGRLADDLLADRWDELASSLGALAHPVRLRLLRAVLNGAHSTTALLSELDGGTSGQLYHHLHPLVAAGWLSSTGRGRYGVPAERVVPLLALVSAAEAPA</sequence>